<evidence type="ECO:0000313" key="3">
    <source>
        <dbReference type="Proteomes" id="UP000326994"/>
    </source>
</evidence>
<keyword evidence="3" id="KW-1185">Reference proteome</keyword>
<dbReference type="Proteomes" id="UP000326994">
    <property type="component" value="Unassembled WGS sequence"/>
</dbReference>
<dbReference type="PANTHER" id="PTHR42754">
    <property type="entry name" value="ENDOGLUCANASE"/>
    <property type="match status" value="1"/>
</dbReference>
<dbReference type="RefSeq" id="WP_151892635.1">
    <property type="nucleotide sequence ID" value="NZ_BKCF01000001.1"/>
</dbReference>
<comment type="caution">
    <text evidence="2">The sequence shown here is derived from an EMBL/GenBank/DDBJ whole genome shotgun (WGS) entry which is preliminary data.</text>
</comment>
<evidence type="ECO:0000313" key="2">
    <source>
        <dbReference type="EMBL" id="GEQ84689.1"/>
    </source>
</evidence>
<keyword evidence="1" id="KW-0732">Signal</keyword>
<evidence type="ECO:0000256" key="1">
    <source>
        <dbReference type="SAM" id="SignalP"/>
    </source>
</evidence>
<dbReference type="PROSITE" id="PS51257">
    <property type="entry name" value="PROKAR_LIPOPROTEIN"/>
    <property type="match status" value="1"/>
</dbReference>
<name>A0A5J4FX83_9FLAO</name>
<dbReference type="SUPFAM" id="SSF50998">
    <property type="entry name" value="Quinoprotein alcohol dehydrogenase-like"/>
    <property type="match status" value="1"/>
</dbReference>
<organism evidence="2 3">
    <name type="scientific">Patiriisocius marinistellae</name>
    <dbReference type="NCBI Taxonomy" id="2494560"/>
    <lineage>
        <taxon>Bacteria</taxon>
        <taxon>Pseudomonadati</taxon>
        <taxon>Bacteroidota</taxon>
        <taxon>Flavobacteriia</taxon>
        <taxon>Flavobacteriales</taxon>
        <taxon>Flavobacteriaceae</taxon>
        <taxon>Patiriisocius</taxon>
    </lineage>
</organism>
<dbReference type="OrthoDB" id="9811934at2"/>
<dbReference type="EMBL" id="BKCF01000001">
    <property type="protein sequence ID" value="GEQ84689.1"/>
    <property type="molecule type" value="Genomic_DNA"/>
</dbReference>
<protein>
    <submittedName>
        <fullName evidence="2">Lipoprotein</fullName>
    </submittedName>
</protein>
<dbReference type="InterPro" id="IPR011047">
    <property type="entry name" value="Quinoprotein_ADH-like_sf"/>
</dbReference>
<dbReference type="AlphaFoldDB" id="A0A5J4FX83"/>
<feature type="chain" id="PRO_5023834362" evidence="1">
    <location>
        <begin position="24"/>
        <end position="459"/>
    </location>
</feature>
<accession>A0A5J4FX83</accession>
<sequence length="459" mass="49637">MILIKRFITPLFFLSLIASISCSEDVTPTEEIQENEDIPIEFNLEIAFAKSLGGSNIDEGEAIIQANDGGFVILGATKSTDGDITDKTIDDTDVWIVKTDPQGSIQWSKTYGGSDNDFGTNIKKTNDGGYIISAVTRSSDGDISTNAGFNDMWVFKISSSGNIIWEKTYGYAGNDLAYNVILTSDGGYLLLGVLDVSASNGEGNVGRINSNHAGGDYWVLKLDSSGEREWSRYYGGTFTDTAYDAIETPSGGFIITGSSDSEDVDINSNIGEYDFWILNINESGDIIWRKNFGGSEIDLVYAMTKTIDGNYLLVGDTRSSDIDIEDPLGNADVWAVKFSESGSIIWTKTYGGTQFESARDVVSLSDGTIAIVSSSRSNDINLTNNYGVNDAWLLLIDNDGKMLSQKNIGGSNLDFGRGITQTIDGNLIITGNTESADGDLNSNKGNYDLLLVKVEKQTN</sequence>
<reference evidence="2 3" key="1">
    <citation type="submission" date="2019-08" db="EMBL/GenBank/DDBJ databases">
        <title>Ulvibacter marinistellae sp. nov., isolated from a starfish, Patiria pectinifera.</title>
        <authorList>
            <person name="Kawano K."/>
            <person name="Ushijima N."/>
            <person name="Kihara M."/>
            <person name="Itoh H."/>
        </authorList>
    </citation>
    <scope>NUCLEOTIDE SEQUENCE [LARGE SCALE GENOMIC DNA]</scope>
    <source>
        <strain evidence="2 3">KK4</strain>
    </source>
</reference>
<feature type="signal peptide" evidence="1">
    <location>
        <begin position="1"/>
        <end position="23"/>
    </location>
</feature>
<keyword evidence="2" id="KW-0449">Lipoprotein</keyword>
<gene>
    <name evidence="2" type="ORF">ULMS_01970</name>
</gene>
<dbReference type="PANTHER" id="PTHR42754:SF1">
    <property type="entry name" value="LIPOPROTEIN"/>
    <property type="match status" value="1"/>
</dbReference>
<proteinExistence type="predicted"/>